<evidence type="ECO:0000256" key="4">
    <source>
        <dbReference type="ARBA" id="ARBA00023136"/>
    </source>
</evidence>
<dbReference type="Proteomes" id="UP001233999">
    <property type="component" value="Unassembled WGS sequence"/>
</dbReference>
<dbReference type="InterPro" id="IPR008253">
    <property type="entry name" value="Marvel"/>
</dbReference>
<evidence type="ECO:0000313" key="9">
    <source>
        <dbReference type="Proteomes" id="UP001233999"/>
    </source>
</evidence>
<dbReference type="EMBL" id="JASPKZ010003453">
    <property type="protein sequence ID" value="KAJ9593220.1"/>
    <property type="molecule type" value="Genomic_DNA"/>
</dbReference>
<evidence type="ECO:0000256" key="6">
    <source>
        <dbReference type="SAM" id="Phobius"/>
    </source>
</evidence>
<keyword evidence="3 6" id="KW-1133">Transmembrane helix</keyword>
<evidence type="ECO:0000256" key="5">
    <source>
        <dbReference type="PROSITE-ProRule" id="PRU00581"/>
    </source>
</evidence>
<evidence type="ECO:0000256" key="3">
    <source>
        <dbReference type="ARBA" id="ARBA00022989"/>
    </source>
</evidence>
<feature type="transmembrane region" description="Helical" evidence="6">
    <location>
        <begin position="111"/>
        <end position="139"/>
    </location>
</feature>
<feature type="transmembrane region" description="Helical" evidence="6">
    <location>
        <begin position="78"/>
        <end position="99"/>
    </location>
</feature>
<name>A0AAD8A6R3_DIPPU</name>
<comment type="subcellular location">
    <subcellularLocation>
        <location evidence="1">Membrane</location>
        <topology evidence="1">Multi-pass membrane protein</topology>
    </subcellularLocation>
</comment>
<accession>A0AAD8A6R3</accession>
<proteinExistence type="predicted"/>
<evidence type="ECO:0000256" key="2">
    <source>
        <dbReference type="ARBA" id="ARBA00022692"/>
    </source>
</evidence>
<organism evidence="8 9">
    <name type="scientific">Diploptera punctata</name>
    <name type="common">Pacific beetle cockroach</name>
    <dbReference type="NCBI Taxonomy" id="6984"/>
    <lineage>
        <taxon>Eukaryota</taxon>
        <taxon>Metazoa</taxon>
        <taxon>Ecdysozoa</taxon>
        <taxon>Arthropoda</taxon>
        <taxon>Hexapoda</taxon>
        <taxon>Insecta</taxon>
        <taxon>Pterygota</taxon>
        <taxon>Neoptera</taxon>
        <taxon>Polyneoptera</taxon>
        <taxon>Dictyoptera</taxon>
        <taxon>Blattodea</taxon>
        <taxon>Blaberoidea</taxon>
        <taxon>Blaberidae</taxon>
        <taxon>Diplopterinae</taxon>
        <taxon>Diploptera</taxon>
    </lineage>
</organism>
<reference evidence="8" key="2">
    <citation type="submission" date="2023-05" db="EMBL/GenBank/DDBJ databases">
        <authorList>
            <person name="Fouks B."/>
        </authorList>
    </citation>
    <scope>NUCLEOTIDE SEQUENCE</scope>
    <source>
        <strain evidence="8">Stay&amp;Tobe</strain>
        <tissue evidence="8">Testes</tissue>
    </source>
</reference>
<comment type="caution">
    <text evidence="8">The sequence shown here is derived from an EMBL/GenBank/DDBJ whole genome shotgun (WGS) entry which is preliminary data.</text>
</comment>
<protein>
    <recommendedName>
        <fullName evidence="7">MARVEL domain-containing protein</fullName>
    </recommendedName>
</protein>
<evidence type="ECO:0000313" key="8">
    <source>
        <dbReference type="EMBL" id="KAJ9593220.1"/>
    </source>
</evidence>
<evidence type="ECO:0000256" key="1">
    <source>
        <dbReference type="ARBA" id="ARBA00004141"/>
    </source>
</evidence>
<feature type="transmembrane region" description="Helical" evidence="6">
    <location>
        <begin position="151"/>
        <end position="171"/>
    </location>
</feature>
<dbReference type="AlphaFoldDB" id="A0AAD8A6R3"/>
<keyword evidence="2 5" id="KW-0812">Transmembrane</keyword>
<dbReference type="Pfam" id="PF01284">
    <property type="entry name" value="MARVEL"/>
    <property type="match status" value="1"/>
</dbReference>
<dbReference type="GO" id="GO:0016020">
    <property type="term" value="C:membrane"/>
    <property type="evidence" value="ECO:0007669"/>
    <property type="project" value="UniProtKB-SubCell"/>
</dbReference>
<sequence length="183" mass="20053">MSSGKIIVGRPRIVTDVHPRGGVHCCCCTCCTCVNLQVLKTTEAKLKLAQVVVAAVCQSLILNYGMSHAQNMGPAYDSFLTTVSSCLLTSGILLACYIFSERSRGLLRSSLFETLYNVVAACLYISSSSYMSYAVYYFLRPLYIVTPFFQVYPAMTAAYVLGLVLAGLHGYDGYLAQRQFRGT</sequence>
<feature type="domain" description="MARVEL" evidence="7">
    <location>
        <begin position="38"/>
        <end position="181"/>
    </location>
</feature>
<evidence type="ECO:0000259" key="7">
    <source>
        <dbReference type="PROSITE" id="PS51225"/>
    </source>
</evidence>
<feature type="transmembrane region" description="Helical" evidence="6">
    <location>
        <begin position="48"/>
        <end position="66"/>
    </location>
</feature>
<dbReference type="PROSITE" id="PS51225">
    <property type="entry name" value="MARVEL"/>
    <property type="match status" value="1"/>
</dbReference>
<gene>
    <name evidence="8" type="ORF">L9F63_015219</name>
</gene>
<keyword evidence="4 5" id="KW-0472">Membrane</keyword>
<keyword evidence="9" id="KW-1185">Reference proteome</keyword>
<reference evidence="8" key="1">
    <citation type="journal article" date="2023" name="IScience">
        <title>Live-bearing cockroach genome reveals convergent evolutionary mechanisms linked to viviparity in insects and beyond.</title>
        <authorList>
            <person name="Fouks B."/>
            <person name="Harrison M.C."/>
            <person name="Mikhailova A.A."/>
            <person name="Marchal E."/>
            <person name="English S."/>
            <person name="Carruthers M."/>
            <person name="Jennings E.C."/>
            <person name="Chiamaka E.L."/>
            <person name="Frigard R.A."/>
            <person name="Pippel M."/>
            <person name="Attardo G.M."/>
            <person name="Benoit J.B."/>
            <person name="Bornberg-Bauer E."/>
            <person name="Tobe S.S."/>
        </authorList>
    </citation>
    <scope>NUCLEOTIDE SEQUENCE</scope>
    <source>
        <strain evidence="8">Stay&amp;Tobe</strain>
    </source>
</reference>